<dbReference type="Proteomes" id="UP001392437">
    <property type="component" value="Unassembled WGS sequence"/>
</dbReference>
<feature type="region of interest" description="Disordered" evidence="1">
    <location>
        <begin position="1"/>
        <end position="101"/>
    </location>
</feature>
<evidence type="ECO:0000256" key="1">
    <source>
        <dbReference type="SAM" id="MobiDB-lite"/>
    </source>
</evidence>
<sequence>MDFHATVLQQTEDGGHDRSRRRSHGAYTPFHQQQAAPGQSAFASATSPGLPTAPGPPRQSSFLEGVMNEVGGVRRSETERGSTASSRHSTNAGGAGAGGLHGQQHVGAIGEEAQTLTWKAVGPKDANANELNTTATNTANANVTVIFTSPRHSIHRSIVHTLLLLLPLLLRPQPIPFPFPPTTTSPSSIKCCPINLNTIILGRGHHHDATPATSS</sequence>
<gene>
    <name evidence="2" type="ORF">PG999_011941</name>
</gene>
<dbReference type="AlphaFoldDB" id="A0AAW0QFR7"/>
<dbReference type="EMBL" id="JAQQWP010000009">
    <property type="protein sequence ID" value="KAK8101567.1"/>
    <property type="molecule type" value="Genomic_DNA"/>
</dbReference>
<proteinExistence type="predicted"/>
<accession>A0AAW0QFR7</accession>
<evidence type="ECO:0000313" key="3">
    <source>
        <dbReference type="Proteomes" id="UP001392437"/>
    </source>
</evidence>
<organism evidence="2 3">
    <name type="scientific">Apiospora kogelbergensis</name>
    <dbReference type="NCBI Taxonomy" id="1337665"/>
    <lineage>
        <taxon>Eukaryota</taxon>
        <taxon>Fungi</taxon>
        <taxon>Dikarya</taxon>
        <taxon>Ascomycota</taxon>
        <taxon>Pezizomycotina</taxon>
        <taxon>Sordariomycetes</taxon>
        <taxon>Xylariomycetidae</taxon>
        <taxon>Amphisphaeriales</taxon>
        <taxon>Apiosporaceae</taxon>
        <taxon>Apiospora</taxon>
    </lineage>
</organism>
<reference evidence="2 3" key="1">
    <citation type="submission" date="2023-01" db="EMBL/GenBank/DDBJ databases">
        <title>Analysis of 21 Apiospora genomes using comparative genomics revels a genus with tremendous synthesis potential of carbohydrate active enzymes and secondary metabolites.</title>
        <authorList>
            <person name="Sorensen T."/>
        </authorList>
    </citation>
    <scope>NUCLEOTIDE SEQUENCE [LARGE SCALE GENOMIC DNA]</scope>
    <source>
        <strain evidence="2 3">CBS 117206</strain>
    </source>
</reference>
<evidence type="ECO:0000313" key="2">
    <source>
        <dbReference type="EMBL" id="KAK8101567.1"/>
    </source>
</evidence>
<feature type="compositionally biased region" description="Polar residues" evidence="1">
    <location>
        <begin position="30"/>
        <end position="49"/>
    </location>
</feature>
<feature type="compositionally biased region" description="Polar residues" evidence="1">
    <location>
        <begin position="81"/>
        <end position="91"/>
    </location>
</feature>
<keyword evidence="3" id="KW-1185">Reference proteome</keyword>
<name>A0AAW0QFR7_9PEZI</name>
<protein>
    <submittedName>
        <fullName evidence="2">Uncharacterized protein</fullName>
    </submittedName>
</protein>
<comment type="caution">
    <text evidence="2">The sequence shown here is derived from an EMBL/GenBank/DDBJ whole genome shotgun (WGS) entry which is preliminary data.</text>
</comment>